<evidence type="ECO:0000313" key="2">
    <source>
        <dbReference type="EMBL" id="KAK1429407.1"/>
    </source>
</evidence>
<proteinExistence type="predicted"/>
<evidence type="ECO:0000313" key="3">
    <source>
        <dbReference type="Proteomes" id="UP001229421"/>
    </source>
</evidence>
<dbReference type="InterPro" id="IPR040361">
    <property type="entry name" value="TPD1"/>
</dbReference>
<dbReference type="EMBL" id="JAUHHV010000003">
    <property type="protein sequence ID" value="KAK1429407.1"/>
    <property type="molecule type" value="Genomic_DNA"/>
</dbReference>
<evidence type="ECO:0000256" key="1">
    <source>
        <dbReference type="ARBA" id="ARBA00022729"/>
    </source>
</evidence>
<dbReference type="Pfam" id="PF24068">
    <property type="entry name" value="TPD1_C"/>
    <property type="match status" value="1"/>
</dbReference>
<name>A0AAD8P282_TARER</name>
<sequence length="124" mass="13669">MSMLLAQHGQCALKDITVGTERTTREIGGKQEWNVSFVNTCKCPQQNLIVSCDDFHTLEKVDPNVFKPIGNNQCLVNGGLPIEAFAKVGFLYAWDPPFIFVPRSSQPEKNPILHCSSSSVSTIS</sequence>
<keyword evidence="1" id="KW-0732">Signal</keyword>
<reference evidence="2" key="1">
    <citation type="journal article" date="2023" name="bioRxiv">
        <title>Improved chromosome-level genome assembly for marigold (Tagetes erecta).</title>
        <authorList>
            <person name="Jiang F."/>
            <person name="Yuan L."/>
            <person name="Wang S."/>
            <person name="Wang H."/>
            <person name="Xu D."/>
            <person name="Wang A."/>
            <person name="Fan W."/>
        </authorList>
    </citation>
    <scope>NUCLEOTIDE SEQUENCE</scope>
    <source>
        <strain evidence="2">WSJ</strain>
        <tissue evidence="2">Leaf</tissue>
    </source>
</reference>
<organism evidence="2 3">
    <name type="scientific">Tagetes erecta</name>
    <name type="common">African marigold</name>
    <dbReference type="NCBI Taxonomy" id="13708"/>
    <lineage>
        <taxon>Eukaryota</taxon>
        <taxon>Viridiplantae</taxon>
        <taxon>Streptophyta</taxon>
        <taxon>Embryophyta</taxon>
        <taxon>Tracheophyta</taxon>
        <taxon>Spermatophyta</taxon>
        <taxon>Magnoliopsida</taxon>
        <taxon>eudicotyledons</taxon>
        <taxon>Gunneridae</taxon>
        <taxon>Pentapetalae</taxon>
        <taxon>asterids</taxon>
        <taxon>campanulids</taxon>
        <taxon>Asterales</taxon>
        <taxon>Asteraceae</taxon>
        <taxon>Asteroideae</taxon>
        <taxon>Heliantheae alliance</taxon>
        <taxon>Tageteae</taxon>
        <taxon>Tagetes</taxon>
    </lineage>
</organism>
<dbReference type="PANTHER" id="PTHR33184:SF72">
    <property type="entry name" value="BETA-1,3-N-ACETYLGLUCOSAMINYLTRANSFERASE FAMILY PROTEIN"/>
    <property type="match status" value="1"/>
</dbReference>
<comment type="caution">
    <text evidence="2">The sequence shown here is derived from an EMBL/GenBank/DDBJ whole genome shotgun (WGS) entry which is preliminary data.</text>
</comment>
<protein>
    <submittedName>
        <fullName evidence="2">Uncharacterized protein</fullName>
    </submittedName>
</protein>
<dbReference type="AlphaFoldDB" id="A0AAD8P282"/>
<gene>
    <name evidence="2" type="ORF">QVD17_11616</name>
</gene>
<accession>A0AAD8P282</accession>
<keyword evidence="3" id="KW-1185">Reference proteome</keyword>
<dbReference type="PANTHER" id="PTHR33184">
    <property type="entry name" value="PROTEIN TAPETUM DETERMINANT 1-LIKE-RELATED"/>
    <property type="match status" value="1"/>
</dbReference>
<dbReference type="Proteomes" id="UP001229421">
    <property type="component" value="Unassembled WGS sequence"/>
</dbReference>
<dbReference type="GO" id="GO:0001709">
    <property type="term" value="P:cell fate determination"/>
    <property type="evidence" value="ECO:0007669"/>
    <property type="project" value="TreeGrafter"/>
</dbReference>